<evidence type="ECO:0000313" key="6">
    <source>
        <dbReference type="EnsemblPlants" id="PNT68621"/>
    </source>
</evidence>
<evidence type="ECO:0000256" key="3">
    <source>
        <dbReference type="ARBA" id="ARBA00022801"/>
    </source>
</evidence>
<evidence type="ECO:0000256" key="1">
    <source>
        <dbReference type="ARBA" id="ARBA00001946"/>
    </source>
</evidence>
<comment type="cofactor">
    <cofactor evidence="1">
        <name>Mg(2+)</name>
        <dbReference type="ChEBI" id="CHEBI:18420"/>
    </cofactor>
</comment>
<evidence type="ECO:0000313" key="5">
    <source>
        <dbReference type="EMBL" id="PNT68621.1"/>
    </source>
</evidence>
<dbReference type="EMBL" id="CM000882">
    <property type="protein sequence ID" value="PNT68621.1"/>
    <property type="molecule type" value="Genomic_DNA"/>
</dbReference>
<dbReference type="AlphaFoldDB" id="A0A2K2D2X7"/>
<keyword evidence="4" id="KW-0460">Magnesium</keyword>
<dbReference type="EnsemblPlants" id="PNT68621">
    <property type="protein sequence ID" value="PNT68621"/>
    <property type="gene ID" value="BRADI_3g43363v3"/>
</dbReference>
<dbReference type="Gramene" id="PNT68621">
    <property type="protein sequence ID" value="PNT68621"/>
    <property type="gene ID" value="BRADI_3g43363v3"/>
</dbReference>
<dbReference type="SUPFAM" id="SSF56219">
    <property type="entry name" value="DNase I-like"/>
    <property type="match status" value="1"/>
</dbReference>
<name>A0A2K2D2X7_BRADI</name>
<sequence>MWRRFSLCSAGILGSCHWPPRGKISVSDCLFIGKCCGRVHACKPEITCVNVRGIISLAKRAAISQVVSQCGVGLVCLQETKMQHISCLIVTECLGPNFTEFFFLSALGTHGGVLLAWNPSLVSLSNPHIIERAITALVVHDGKQWWCTGVYGPHSKEEQPAFRQEILILGDFDQIVNVEDKSNSRINRGAMGRFRRLLF</sequence>
<dbReference type="InParanoid" id="A0A2K2D2X7"/>
<protein>
    <recommendedName>
        <fullName evidence="8">Endonuclease/exonuclease/phosphatase domain-containing protein</fullName>
    </recommendedName>
</protein>
<reference evidence="5 6" key="1">
    <citation type="journal article" date="2010" name="Nature">
        <title>Genome sequencing and analysis of the model grass Brachypodium distachyon.</title>
        <authorList>
            <consortium name="International Brachypodium Initiative"/>
        </authorList>
    </citation>
    <scope>NUCLEOTIDE SEQUENCE [LARGE SCALE GENOMIC DNA]</scope>
    <source>
        <strain evidence="5 6">Bd21</strain>
    </source>
</reference>
<evidence type="ECO:0000256" key="2">
    <source>
        <dbReference type="ARBA" id="ARBA00022723"/>
    </source>
</evidence>
<reference evidence="6" key="3">
    <citation type="submission" date="2018-08" db="UniProtKB">
        <authorList>
            <consortium name="EnsemblPlants"/>
        </authorList>
    </citation>
    <scope>IDENTIFICATION</scope>
    <source>
        <strain evidence="6">cv. Bd21</strain>
    </source>
</reference>
<dbReference type="GO" id="GO:0008311">
    <property type="term" value="F:double-stranded DNA 3'-5' DNA exonuclease activity"/>
    <property type="evidence" value="ECO:0000318"/>
    <property type="project" value="GO_Central"/>
</dbReference>
<dbReference type="InterPro" id="IPR036691">
    <property type="entry name" value="Endo/exonu/phosph_ase_sf"/>
</dbReference>
<evidence type="ECO:0000256" key="4">
    <source>
        <dbReference type="ARBA" id="ARBA00022842"/>
    </source>
</evidence>
<dbReference type="PANTHER" id="PTHR22748">
    <property type="entry name" value="AP ENDONUCLEASE"/>
    <property type="match status" value="1"/>
</dbReference>
<dbReference type="GO" id="GO:0005634">
    <property type="term" value="C:nucleus"/>
    <property type="evidence" value="ECO:0000318"/>
    <property type="project" value="GO_Central"/>
</dbReference>
<dbReference type="PANTHER" id="PTHR22748:SF19">
    <property type="entry name" value="ENDONUCLEASE_EXONUCLEASE_PHOSPHATASE DOMAIN-CONTAINING PROTEIN"/>
    <property type="match status" value="1"/>
</dbReference>
<reference evidence="5" key="2">
    <citation type="submission" date="2017-06" db="EMBL/GenBank/DDBJ databases">
        <title>WGS assembly of Brachypodium distachyon.</title>
        <authorList>
            <consortium name="The International Brachypodium Initiative"/>
            <person name="Lucas S."/>
            <person name="Harmon-Smith M."/>
            <person name="Lail K."/>
            <person name="Tice H."/>
            <person name="Grimwood J."/>
            <person name="Bruce D."/>
            <person name="Barry K."/>
            <person name="Shu S."/>
            <person name="Lindquist E."/>
            <person name="Wang M."/>
            <person name="Pitluck S."/>
            <person name="Vogel J.P."/>
            <person name="Garvin D.F."/>
            <person name="Mockler T.C."/>
            <person name="Schmutz J."/>
            <person name="Rokhsar D."/>
            <person name="Bevan M.W."/>
        </authorList>
    </citation>
    <scope>NUCLEOTIDE SEQUENCE</scope>
    <source>
        <strain evidence="5">Bd21</strain>
    </source>
</reference>
<organism evidence="5">
    <name type="scientific">Brachypodium distachyon</name>
    <name type="common">Purple false brome</name>
    <name type="synonym">Trachynia distachya</name>
    <dbReference type="NCBI Taxonomy" id="15368"/>
    <lineage>
        <taxon>Eukaryota</taxon>
        <taxon>Viridiplantae</taxon>
        <taxon>Streptophyta</taxon>
        <taxon>Embryophyta</taxon>
        <taxon>Tracheophyta</taxon>
        <taxon>Spermatophyta</taxon>
        <taxon>Magnoliopsida</taxon>
        <taxon>Liliopsida</taxon>
        <taxon>Poales</taxon>
        <taxon>Poaceae</taxon>
        <taxon>BOP clade</taxon>
        <taxon>Pooideae</taxon>
        <taxon>Stipodae</taxon>
        <taxon>Brachypodieae</taxon>
        <taxon>Brachypodium</taxon>
    </lineage>
</organism>
<keyword evidence="7" id="KW-1185">Reference proteome</keyword>
<gene>
    <name evidence="5" type="ORF">BRADI_3g43363v3</name>
</gene>
<dbReference type="InterPro" id="IPR004808">
    <property type="entry name" value="AP_endonuc_1"/>
</dbReference>
<dbReference type="GO" id="GO:0046872">
    <property type="term" value="F:metal ion binding"/>
    <property type="evidence" value="ECO:0007669"/>
    <property type="project" value="UniProtKB-KW"/>
</dbReference>
<dbReference type="PROSITE" id="PS51257">
    <property type="entry name" value="PROKAR_LIPOPROTEIN"/>
    <property type="match status" value="1"/>
</dbReference>
<evidence type="ECO:0008006" key="8">
    <source>
        <dbReference type="Google" id="ProtNLM"/>
    </source>
</evidence>
<dbReference type="GO" id="GO:0006284">
    <property type="term" value="P:base-excision repair"/>
    <property type="evidence" value="ECO:0000318"/>
    <property type="project" value="GO_Central"/>
</dbReference>
<keyword evidence="3" id="KW-0378">Hydrolase</keyword>
<evidence type="ECO:0000313" key="7">
    <source>
        <dbReference type="Proteomes" id="UP000008810"/>
    </source>
</evidence>
<accession>A0A2K2D2X7</accession>
<dbReference type="Proteomes" id="UP000008810">
    <property type="component" value="Chromosome 3"/>
</dbReference>
<keyword evidence="2" id="KW-0479">Metal-binding</keyword>
<proteinExistence type="predicted"/>
<dbReference type="GO" id="GO:0008081">
    <property type="term" value="F:phosphoric diester hydrolase activity"/>
    <property type="evidence" value="ECO:0000318"/>
    <property type="project" value="GO_Central"/>
</dbReference>
<dbReference type="GO" id="GO:0003906">
    <property type="term" value="F:DNA-(apurinic or apyrimidinic site) endonuclease activity"/>
    <property type="evidence" value="ECO:0000318"/>
    <property type="project" value="GO_Central"/>
</dbReference>
<dbReference type="Gene3D" id="3.60.10.10">
    <property type="entry name" value="Endonuclease/exonuclease/phosphatase"/>
    <property type="match status" value="1"/>
</dbReference>